<dbReference type="Pfam" id="PF00196">
    <property type="entry name" value="GerE"/>
    <property type="match status" value="1"/>
</dbReference>
<dbReference type="InterPro" id="IPR041617">
    <property type="entry name" value="TPR_MalT"/>
</dbReference>
<accession>A0A444MAG3</accession>
<evidence type="ECO:0000256" key="3">
    <source>
        <dbReference type="ARBA" id="ARBA00023163"/>
    </source>
</evidence>
<evidence type="ECO:0000256" key="4">
    <source>
        <dbReference type="SAM" id="MobiDB-lite"/>
    </source>
</evidence>
<dbReference type="SUPFAM" id="SSF52540">
    <property type="entry name" value="P-loop containing nucleoside triphosphate hydrolases"/>
    <property type="match status" value="1"/>
</dbReference>
<organism evidence="6 7">
    <name type="scientific">Falsigemmobacter intermedius</name>
    <dbReference type="NCBI Taxonomy" id="1553448"/>
    <lineage>
        <taxon>Bacteria</taxon>
        <taxon>Pseudomonadati</taxon>
        <taxon>Pseudomonadota</taxon>
        <taxon>Alphaproteobacteria</taxon>
        <taxon>Rhodobacterales</taxon>
        <taxon>Paracoccaceae</taxon>
        <taxon>Falsigemmobacter</taxon>
    </lineage>
</organism>
<dbReference type="Gene3D" id="1.10.10.10">
    <property type="entry name" value="Winged helix-like DNA-binding domain superfamily/Winged helix DNA-binding domain"/>
    <property type="match status" value="1"/>
</dbReference>
<dbReference type="PROSITE" id="PS50043">
    <property type="entry name" value="HTH_LUXR_2"/>
    <property type="match status" value="1"/>
</dbReference>
<proteinExistence type="predicted"/>
<dbReference type="InterPro" id="IPR036388">
    <property type="entry name" value="WH-like_DNA-bd_sf"/>
</dbReference>
<dbReference type="InterPro" id="IPR000792">
    <property type="entry name" value="Tscrpt_reg_LuxR_C"/>
</dbReference>
<dbReference type="InterPro" id="IPR027417">
    <property type="entry name" value="P-loop_NTPase"/>
</dbReference>
<dbReference type="Pfam" id="PF25873">
    <property type="entry name" value="WHD_MalT"/>
    <property type="match status" value="1"/>
</dbReference>
<keyword evidence="7" id="KW-1185">Reference proteome</keyword>
<sequence>MSAVTGTQPKGAAALSLRLRPPGESASQLERRQLLPDPAELAPIRLVLFRAPSGYGKTVSMGQMRRHLMKAGYSTAWITLNGPDLQSETLHPLLDLAVSQLEAAEGGPALTPPDPQPSPLERLVTLQNPFALFIDEAETIQDDTAPDLLREVLAELPDNGVLVIGTRRIPQNLGLARLRLRGQLLEFRPTELRFTPEETSAFLIGIEKLTLDQEALARLQRRTEGWPAALRMASSAMRRQGAIPAFLDQFDGTDQAVGDYLTEQFLRELPRPLWQFLLRTSVLQDLSVPLCQAVCPETDARAALEGLASSNALITRLDGAGELYRCHNLLLSHLRARLSHYLPEGEEAELHRRAAAWFEGEGRLVPAIDHRLKAGDYPRAIAHLRGEGVRLLQTGQLRRLSRWLSLLPADLLAAAPDLLLMQAWTTCLTIGPGAARQILAHPALQSLSDPSHLAEAACLRPMIRAMEDDFPGAETEGHEAMALMASASPYARATTRILLANIRATLDRARLAEPAPLDDDQPFSVIYGESVQAMSDLQDNRFLLAKARLRIAATTHSDTAADGLNGNVWAGIPYALTLYESGNLTGTSQILRLQLPLALQAGFIDHAILAACHLSRISFHFGEVDEAFAELVRLERYGSVRNLPRVVAGAGLERARLFQAQGNLRAAREQLRRLEDAALWERIASQRLLANDLDTLALAKIRLHLQEEDPASALRLIGPELTGALGHRRHRRAMLLRLLEAAARYQAGARPEAFRLLQPVLSAAAREEYHRLLLDEGRPVARLLEGFAAQGWQTGALSRDARFGAWFGTLRAALAPSEESGSEEEFPARPLDALTAKELQVLHLLAEGYSNAAMSEKLFVSDSTVRTHLRNINSKLGTASRTRAVAVARQMKLIP</sequence>
<dbReference type="SUPFAM" id="SSF46894">
    <property type="entry name" value="C-terminal effector domain of the bipartite response regulators"/>
    <property type="match status" value="1"/>
</dbReference>
<dbReference type="GO" id="GO:0006355">
    <property type="term" value="P:regulation of DNA-templated transcription"/>
    <property type="evidence" value="ECO:0007669"/>
    <property type="project" value="InterPro"/>
</dbReference>
<feature type="region of interest" description="Disordered" evidence="4">
    <location>
        <begin position="1"/>
        <end position="34"/>
    </location>
</feature>
<evidence type="ECO:0000256" key="2">
    <source>
        <dbReference type="ARBA" id="ARBA00023125"/>
    </source>
</evidence>
<evidence type="ECO:0000313" key="7">
    <source>
        <dbReference type="Proteomes" id="UP000287168"/>
    </source>
</evidence>
<keyword evidence="3" id="KW-0804">Transcription</keyword>
<dbReference type="SMART" id="SM00421">
    <property type="entry name" value="HTH_LUXR"/>
    <property type="match status" value="1"/>
</dbReference>
<dbReference type="AlphaFoldDB" id="A0A444MAG3"/>
<dbReference type="PANTHER" id="PTHR44688:SF16">
    <property type="entry name" value="DNA-BINDING TRANSCRIPTIONAL ACTIVATOR DEVR_DOSR"/>
    <property type="match status" value="1"/>
</dbReference>
<dbReference type="InterPro" id="IPR016032">
    <property type="entry name" value="Sig_transdc_resp-reg_C-effctor"/>
</dbReference>
<dbReference type="Gene3D" id="1.25.40.10">
    <property type="entry name" value="Tetratricopeptide repeat domain"/>
    <property type="match status" value="1"/>
</dbReference>
<dbReference type="EMBL" id="SBLC01000016">
    <property type="protein sequence ID" value="RWY40436.1"/>
    <property type="molecule type" value="Genomic_DNA"/>
</dbReference>
<comment type="caution">
    <text evidence="6">The sequence shown here is derived from an EMBL/GenBank/DDBJ whole genome shotgun (WGS) entry which is preliminary data.</text>
</comment>
<dbReference type="Proteomes" id="UP000287168">
    <property type="component" value="Unassembled WGS sequence"/>
</dbReference>
<dbReference type="PRINTS" id="PR00038">
    <property type="entry name" value="HTHLUXR"/>
</dbReference>
<dbReference type="CDD" id="cd06170">
    <property type="entry name" value="LuxR_C_like"/>
    <property type="match status" value="1"/>
</dbReference>
<keyword evidence="1" id="KW-0805">Transcription regulation</keyword>
<dbReference type="InterPro" id="IPR011990">
    <property type="entry name" value="TPR-like_helical_dom_sf"/>
</dbReference>
<keyword evidence="2" id="KW-0238">DNA-binding</keyword>
<dbReference type="InterPro" id="IPR059106">
    <property type="entry name" value="WHD_MalT"/>
</dbReference>
<dbReference type="OrthoDB" id="8337506at2"/>
<dbReference type="PANTHER" id="PTHR44688">
    <property type="entry name" value="DNA-BINDING TRANSCRIPTIONAL ACTIVATOR DEVR_DOSR"/>
    <property type="match status" value="1"/>
</dbReference>
<feature type="domain" description="HTH luxR-type" evidence="5">
    <location>
        <begin position="827"/>
        <end position="892"/>
    </location>
</feature>
<protein>
    <submittedName>
        <fullName evidence="6">Helix-turn-helix transcriptional regulator</fullName>
    </submittedName>
</protein>
<evidence type="ECO:0000256" key="1">
    <source>
        <dbReference type="ARBA" id="ARBA00023015"/>
    </source>
</evidence>
<gene>
    <name evidence="6" type="ORF">EP867_12255</name>
</gene>
<dbReference type="GO" id="GO:0003677">
    <property type="term" value="F:DNA binding"/>
    <property type="evidence" value="ECO:0007669"/>
    <property type="project" value="UniProtKB-KW"/>
</dbReference>
<evidence type="ECO:0000313" key="6">
    <source>
        <dbReference type="EMBL" id="RWY40436.1"/>
    </source>
</evidence>
<name>A0A444MAG3_9RHOB</name>
<evidence type="ECO:0000259" key="5">
    <source>
        <dbReference type="PROSITE" id="PS50043"/>
    </source>
</evidence>
<dbReference type="RefSeq" id="WP_128489614.1">
    <property type="nucleotide sequence ID" value="NZ_JBHLXB010000001.1"/>
</dbReference>
<reference evidence="6 7" key="1">
    <citation type="journal article" date="2015" name="Int. J. Syst. Evol. Microbiol.">
        <title>Gemmobacter intermedius sp. nov., isolated from a white stork (Ciconia ciconia).</title>
        <authorList>
            <person name="Kampfer P."/>
            <person name="Jerzak L."/>
            <person name="Wilharm G."/>
            <person name="Golke J."/>
            <person name="Busse H.J."/>
            <person name="Glaeser S.P."/>
        </authorList>
    </citation>
    <scope>NUCLEOTIDE SEQUENCE [LARGE SCALE GENOMIC DNA]</scope>
    <source>
        <strain evidence="6 7">119/4</strain>
    </source>
</reference>
<dbReference type="Pfam" id="PF17874">
    <property type="entry name" value="TPR_MalT"/>
    <property type="match status" value="1"/>
</dbReference>